<keyword evidence="9" id="KW-0175">Coiled coil</keyword>
<dbReference type="PANTHER" id="PTHR11059">
    <property type="entry name" value="DNA REPAIR PROTEIN RECN"/>
    <property type="match status" value="1"/>
</dbReference>
<accession>A0A940WTP8</accession>
<dbReference type="FunFam" id="3.40.50.300:FF:000356">
    <property type="entry name" value="DNA repair protein RecN"/>
    <property type="match status" value="1"/>
</dbReference>
<dbReference type="Gene3D" id="3.40.50.300">
    <property type="entry name" value="P-loop containing nucleotide triphosphate hydrolases"/>
    <property type="match status" value="2"/>
</dbReference>
<dbReference type="GO" id="GO:0006302">
    <property type="term" value="P:double-strand break repair"/>
    <property type="evidence" value="ECO:0007669"/>
    <property type="project" value="InterPro"/>
</dbReference>
<evidence type="ECO:0000256" key="2">
    <source>
        <dbReference type="ARBA" id="ARBA00021315"/>
    </source>
</evidence>
<evidence type="ECO:0000256" key="6">
    <source>
        <dbReference type="ARBA" id="ARBA00023204"/>
    </source>
</evidence>
<sequence length="572" mass="64570">MLIELSIKHFAIIDELTVPFEKGLTVLTGETGAGKSIIIDAIGLLLGGRGSSEYVRYGEKRAELEGLFIVEENHRAVKKANELGIDVSDQMFILRRDMTAQGKSICRINGKLVTIAILREIGQSLVDIHGQHEHQALMQPEHHKAMLDGFVRQNINQTKSDYQKLYKQALQLQKQIDQLSDNEQEMAQKVDLYQYQLAEIEEAKLEPNEDEELFEERHKLSHSEKLFSLLQDSYQSLYGEGRGLDFLSNAITHLEEAVTIDKDLKDLHESTSNSFFLLEEAAFTLRDKMDSIEFDPARLEFVESRLHDLQRLKRKYGSTVEEILEYASRVEEDLDLIVHKDDRISKLQEELQALWNDLLVEAKSLTELRKSAAAKLTTEILKQLRSLYMEKTTFEVKVERRSIGKVAPLIDGQKIPFGEDGIDTIEFYLSTNPGEPLKPLAKVASGGEISRIMLAIKSIFSNQEGITSVIFDEVDTGVSGRVAQAIAEKIHGISIGSQVLCITHLPQVAAMADTHLYITKQEDNNRVKTSVTPLTRNEKVNEIARMISGVEVTDLTKQHAEELLELAGNFKK</sequence>
<dbReference type="PANTHER" id="PTHR11059:SF0">
    <property type="entry name" value="DNA REPAIR PROTEIN RECN"/>
    <property type="match status" value="1"/>
</dbReference>
<proteinExistence type="inferred from homology"/>
<keyword evidence="3" id="KW-0547">Nucleotide-binding</keyword>
<evidence type="ECO:0000256" key="1">
    <source>
        <dbReference type="ARBA" id="ARBA00009441"/>
    </source>
</evidence>
<dbReference type="InterPro" id="IPR004604">
    <property type="entry name" value="DNA_recomb/repair_RecN"/>
</dbReference>
<dbReference type="EMBL" id="JAGKSQ010000005">
    <property type="protein sequence ID" value="MBP3952295.1"/>
    <property type="molecule type" value="Genomic_DNA"/>
</dbReference>
<dbReference type="GO" id="GO:0009432">
    <property type="term" value="P:SOS response"/>
    <property type="evidence" value="ECO:0007669"/>
    <property type="project" value="TreeGrafter"/>
</dbReference>
<reference evidence="11" key="1">
    <citation type="submission" date="2021-03" db="EMBL/GenBank/DDBJ databases">
        <title>Bacillus suaedae sp. nov., isolated from Suaeda aralocaspica.</title>
        <authorList>
            <person name="Lei R.F.R."/>
        </authorList>
    </citation>
    <scope>NUCLEOTIDE SEQUENCE</scope>
    <source>
        <strain evidence="11">YZJH907-2</strain>
    </source>
</reference>
<dbReference type="SUPFAM" id="SSF52540">
    <property type="entry name" value="P-loop containing nucleoside triphosphate hydrolases"/>
    <property type="match status" value="2"/>
</dbReference>
<comment type="similarity">
    <text evidence="1 8">Belongs to the RecN family.</text>
</comment>
<keyword evidence="12" id="KW-1185">Reference proteome</keyword>
<dbReference type="Proteomes" id="UP000678228">
    <property type="component" value="Unassembled WGS sequence"/>
</dbReference>
<evidence type="ECO:0000256" key="4">
    <source>
        <dbReference type="ARBA" id="ARBA00022763"/>
    </source>
</evidence>
<evidence type="ECO:0000313" key="11">
    <source>
        <dbReference type="EMBL" id="MBP3952295.1"/>
    </source>
</evidence>
<keyword evidence="5" id="KW-0067">ATP-binding</keyword>
<evidence type="ECO:0000256" key="3">
    <source>
        <dbReference type="ARBA" id="ARBA00022741"/>
    </source>
</evidence>
<dbReference type="NCBIfam" id="NF008121">
    <property type="entry name" value="PRK10869.1"/>
    <property type="match status" value="1"/>
</dbReference>
<evidence type="ECO:0000256" key="8">
    <source>
        <dbReference type="PIRNR" id="PIRNR003128"/>
    </source>
</evidence>
<keyword evidence="6 8" id="KW-0234">DNA repair</keyword>
<keyword evidence="4 8" id="KW-0227">DNA damage</keyword>
<dbReference type="InterPro" id="IPR027417">
    <property type="entry name" value="P-loop_NTPase"/>
</dbReference>
<dbReference type="GO" id="GO:0005524">
    <property type="term" value="F:ATP binding"/>
    <property type="evidence" value="ECO:0007669"/>
    <property type="project" value="UniProtKB-KW"/>
</dbReference>
<gene>
    <name evidence="11" type="primary">recN</name>
    <name evidence="11" type="ORF">J7W16_14230</name>
</gene>
<dbReference type="GO" id="GO:0006310">
    <property type="term" value="P:DNA recombination"/>
    <property type="evidence" value="ECO:0007669"/>
    <property type="project" value="InterPro"/>
</dbReference>
<dbReference type="NCBIfam" id="TIGR00634">
    <property type="entry name" value="recN"/>
    <property type="match status" value="1"/>
</dbReference>
<evidence type="ECO:0000256" key="7">
    <source>
        <dbReference type="ARBA" id="ARBA00033408"/>
    </source>
</evidence>
<dbReference type="GO" id="GO:0043590">
    <property type="term" value="C:bacterial nucleoid"/>
    <property type="evidence" value="ECO:0007669"/>
    <property type="project" value="TreeGrafter"/>
</dbReference>
<dbReference type="GO" id="GO:0016887">
    <property type="term" value="F:ATP hydrolysis activity"/>
    <property type="evidence" value="ECO:0007669"/>
    <property type="project" value="InterPro"/>
</dbReference>
<evidence type="ECO:0000313" key="12">
    <source>
        <dbReference type="Proteomes" id="UP000678228"/>
    </source>
</evidence>
<dbReference type="CDD" id="cd03241">
    <property type="entry name" value="ABC_RecN"/>
    <property type="match status" value="2"/>
</dbReference>
<dbReference type="AlphaFoldDB" id="A0A940WTP8"/>
<organism evidence="11 12">
    <name type="scientific">Halalkalibacter suaedae</name>
    <dbReference type="NCBI Taxonomy" id="2822140"/>
    <lineage>
        <taxon>Bacteria</taxon>
        <taxon>Bacillati</taxon>
        <taxon>Bacillota</taxon>
        <taxon>Bacilli</taxon>
        <taxon>Bacillales</taxon>
        <taxon>Bacillaceae</taxon>
        <taxon>Halalkalibacter</taxon>
    </lineage>
</organism>
<dbReference type="InterPro" id="IPR038729">
    <property type="entry name" value="Rad50/SbcC_AAA"/>
</dbReference>
<dbReference type="FunFam" id="3.40.50.300:FF:000319">
    <property type="entry name" value="DNA repair protein RecN"/>
    <property type="match status" value="1"/>
</dbReference>
<feature type="coiled-coil region" evidence="9">
    <location>
        <begin position="155"/>
        <end position="189"/>
    </location>
</feature>
<evidence type="ECO:0000259" key="10">
    <source>
        <dbReference type="Pfam" id="PF13476"/>
    </source>
</evidence>
<comment type="function">
    <text evidence="8">May be involved in recombinational repair of damaged DNA.</text>
</comment>
<name>A0A940WTP8_9BACI</name>
<dbReference type="PIRSF" id="PIRSF003128">
    <property type="entry name" value="RecN"/>
    <property type="match status" value="1"/>
</dbReference>
<protein>
    <recommendedName>
        <fullName evidence="2 8">DNA repair protein RecN</fullName>
    </recommendedName>
    <alternativeName>
        <fullName evidence="7 8">Recombination protein N</fullName>
    </alternativeName>
</protein>
<comment type="caution">
    <text evidence="11">The sequence shown here is derived from an EMBL/GenBank/DDBJ whole genome shotgun (WGS) entry which is preliminary data.</text>
</comment>
<dbReference type="RefSeq" id="WP_210597982.1">
    <property type="nucleotide sequence ID" value="NZ_JAGKSQ010000005.1"/>
</dbReference>
<evidence type="ECO:0000256" key="9">
    <source>
        <dbReference type="SAM" id="Coils"/>
    </source>
</evidence>
<evidence type="ECO:0000256" key="5">
    <source>
        <dbReference type="ARBA" id="ARBA00022840"/>
    </source>
</evidence>
<feature type="domain" description="Rad50/SbcC-type AAA" evidence="10">
    <location>
        <begin position="4"/>
        <end position="202"/>
    </location>
</feature>
<dbReference type="Pfam" id="PF13476">
    <property type="entry name" value="AAA_23"/>
    <property type="match status" value="1"/>
</dbReference>